<keyword evidence="5" id="KW-1185">Reference proteome</keyword>
<evidence type="ECO:0000259" key="3">
    <source>
        <dbReference type="PROSITE" id="PS51186"/>
    </source>
</evidence>
<dbReference type="Pfam" id="PF13420">
    <property type="entry name" value="Acetyltransf_4"/>
    <property type="match status" value="1"/>
</dbReference>
<dbReference type="PANTHER" id="PTHR43877">
    <property type="entry name" value="AMINOALKYLPHOSPHONATE N-ACETYLTRANSFERASE-RELATED-RELATED"/>
    <property type="match status" value="1"/>
</dbReference>
<protein>
    <submittedName>
        <fullName evidence="4">GNAT family N-acetyltransferase</fullName>
    </submittedName>
</protein>
<evidence type="ECO:0000256" key="1">
    <source>
        <dbReference type="ARBA" id="ARBA00022679"/>
    </source>
</evidence>
<dbReference type="CDD" id="cd04301">
    <property type="entry name" value="NAT_SF"/>
    <property type="match status" value="1"/>
</dbReference>
<dbReference type="InterPro" id="IPR050832">
    <property type="entry name" value="Bact_Acetyltransf"/>
</dbReference>
<dbReference type="PANTHER" id="PTHR43877:SF2">
    <property type="entry name" value="AMINOALKYLPHOSPHONATE N-ACETYLTRANSFERASE-RELATED"/>
    <property type="match status" value="1"/>
</dbReference>
<dbReference type="EMBL" id="JAFHKS010000041">
    <property type="protein sequence ID" value="MBN3544294.1"/>
    <property type="molecule type" value="Genomic_DNA"/>
</dbReference>
<dbReference type="Proteomes" id="UP001319060">
    <property type="component" value="Unassembled WGS sequence"/>
</dbReference>
<name>A0ABS2ZCA4_9BACL</name>
<evidence type="ECO:0000313" key="4">
    <source>
        <dbReference type="EMBL" id="MBN3544294.1"/>
    </source>
</evidence>
<dbReference type="InterPro" id="IPR016181">
    <property type="entry name" value="Acyl_CoA_acyltransferase"/>
</dbReference>
<dbReference type="RefSeq" id="WP_188404129.1">
    <property type="nucleotide sequence ID" value="NZ_BMCE01000003.1"/>
</dbReference>
<evidence type="ECO:0000256" key="2">
    <source>
        <dbReference type="ARBA" id="ARBA00023315"/>
    </source>
</evidence>
<evidence type="ECO:0000313" key="5">
    <source>
        <dbReference type="Proteomes" id="UP001319060"/>
    </source>
</evidence>
<dbReference type="SUPFAM" id="SSF55729">
    <property type="entry name" value="Acyl-CoA N-acyltransferases (Nat)"/>
    <property type="match status" value="1"/>
</dbReference>
<keyword evidence="1" id="KW-0808">Transferase</keyword>
<comment type="caution">
    <text evidence="4">The sequence shown here is derived from an EMBL/GenBank/DDBJ whole genome shotgun (WGS) entry which is preliminary data.</text>
</comment>
<dbReference type="PROSITE" id="PS51186">
    <property type="entry name" value="GNAT"/>
    <property type="match status" value="1"/>
</dbReference>
<keyword evidence="2" id="KW-0012">Acyltransferase</keyword>
<sequence>MEVRLLNPEDAEVYWELRLEALKLSPEAFSSSYEEAMQRKEPIKQVAERLQEEGAYTFGMFDGEEFLGTVTLVQEKALKMQHRGNIYAMYVSAKRRNAGIGKALMQAAIEYAKSIPVIEKLNLTVAANNEKAKNLYISLGFKTYGYEEKALKVDNQFIDEEHMVLFLK</sequence>
<proteinExistence type="predicted"/>
<accession>A0ABS2ZCA4</accession>
<dbReference type="InterPro" id="IPR000182">
    <property type="entry name" value="GNAT_dom"/>
</dbReference>
<organism evidence="4 5">
    <name type="scientific">Fictibacillus barbaricus</name>
    <dbReference type="NCBI Taxonomy" id="182136"/>
    <lineage>
        <taxon>Bacteria</taxon>
        <taxon>Bacillati</taxon>
        <taxon>Bacillota</taxon>
        <taxon>Bacilli</taxon>
        <taxon>Bacillales</taxon>
        <taxon>Fictibacillaceae</taxon>
        <taxon>Fictibacillus</taxon>
    </lineage>
</organism>
<reference evidence="4 5" key="1">
    <citation type="submission" date="2021-01" db="EMBL/GenBank/DDBJ databases">
        <title>Genome Sequencing of Type Strains.</title>
        <authorList>
            <person name="Lemaire J.F."/>
            <person name="Inderbitzin P."/>
            <person name="Collins S.B."/>
            <person name="Wespe N."/>
            <person name="Knight-Connoni V."/>
        </authorList>
    </citation>
    <scope>NUCLEOTIDE SEQUENCE [LARGE SCALE GENOMIC DNA]</scope>
    <source>
        <strain evidence="4 5">DSM 14730</strain>
    </source>
</reference>
<dbReference type="Gene3D" id="3.40.630.30">
    <property type="match status" value="1"/>
</dbReference>
<feature type="domain" description="N-acetyltransferase" evidence="3">
    <location>
        <begin position="1"/>
        <end position="168"/>
    </location>
</feature>
<gene>
    <name evidence="4" type="ORF">JYA64_03190</name>
</gene>